<name>A0ACB7YT34_9ERIC</name>
<proteinExistence type="predicted"/>
<keyword evidence="2" id="KW-1185">Reference proteome</keyword>
<protein>
    <submittedName>
        <fullName evidence="1">Uncharacterized protein</fullName>
    </submittedName>
</protein>
<gene>
    <name evidence="1" type="ORF">Vadar_003791</name>
</gene>
<evidence type="ECO:0000313" key="2">
    <source>
        <dbReference type="Proteomes" id="UP000828048"/>
    </source>
</evidence>
<dbReference type="Proteomes" id="UP000828048">
    <property type="component" value="Chromosome 3"/>
</dbReference>
<evidence type="ECO:0000313" key="1">
    <source>
        <dbReference type="EMBL" id="KAH7856636.1"/>
    </source>
</evidence>
<reference evidence="1 2" key="1">
    <citation type="journal article" date="2021" name="Hortic Res">
        <title>High-quality reference genome and annotation aids understanding of berry development for evergreen blueberry (Vaccinium darrowii).</title>
        <authorList>
            <person name="Yu J."/>
            <person name="Hulse-Kemp A.M."/>
            <person name="Babiker E."/>
            <person name="Staton M."/>
        </authorList>
    </citation>
    <scope>NUCLEOTIDE SEQUENCE [LARGE SCALE GENOMIC DNA]</scope>
    <source>
        <strain evidence="2">cv. NJ 8807/NJ 8810</strain>
        <tissue evidence="1">Young leaf</tissue>
    </source>
</reference>
<organism evidence="1 2">
    <name type="scientific">Vaccinium darrowii</name>
    <dbReference type="NCBI Taxonomy" id="229202"/>
    <lineage>
        <taxon>Eukaryota</taxon>
        <taxon>Viridiplantae</taxon>
        <taxon>Streptophyta</taxon>
        <taxon>Embryophyta</taxon>
        <taxon>Tracheophyta</taxon>
        <taxon>Spermatophyta</taxon>
        <taxon>Magnoliopsida</taxon>
        <taxon>eudicotyledons</taxon>
        <taxon>Gunneridae</taxon>
        <taxon>Pentapetalae</taxon>
        <taxon>asterids</taxon>
        <taxon>Ericales</taxon>
        <taxon>Ericaceae</taxon>
        <taxon>Vaccinioideae</taxon>
        <taxon>Vaccinieae</taxon>
        <taxon>Vaccinium</taxon>
    </lineage>
</organism>
<accession>A0ACB7YT34</accession>
<dbReference type="EMBL" id="CM037153">
    <property type="protein sequence ID" value="KAH7856636.1"/>
    <property type="molecule type" value="Genomic_DNA"/>
</dbReference>
<comment type="caution">
    <text evidence="1">The sequence shown here is derived from an EMBL/GenBank/DDBJ whole genome shotgun (WGS) entry which is preliminary data.</text>
</comment>
<sequence length="640" mass="71137">MSINEEQKPIQEVLSFPILQSDRIRLAVHDAGAFRNDCTELGKQVDGLSQLLRSTVRFATSTSTLYENPVRRIFTEVGKTLQRALTLVKKCKRRRRIMLCLGRASKADFRKTQSLLDASIADLRWLLGILDRDSGIALSLPPIASTDPILSFVWSFIAALYYGELSDRTEAASELSSLALDNDRNKKIIAEEGGVVPLLNLLKESSSPDAQMAAAKALLNLADDQDAVRLIGKEVGIPVIVQVFGKSPMRVQILVAKLISRMVEHDPVSQEDFGRENVIRPLVMLLSFETFVDDVDERGHSLGIHSIVKMNKEMEKNLENLKHGHGSSLSKETERNTENSKNGRRLSWSWSFCSDGSGGRGGNYRKERENEDPEMKLKLKVACAEALWMLARGSVLNSMRITETRGLLCLAKLIEKNQGELQMNCLMAIMEITTAAEVSADLRRAAFRTNSPAAKAVVDQLLRVIKEFDSPSPQIPAIKSIGSLARTFPARETRVIGPLVERLSHANLNVATEAAISLGKFACPENFLHVQHSKTIIEFNGVPPLMRLLRAGEGPQLHALILLCYLAMHAGNTEDLEQARVLIALEEANRMEVSQNHELRELLPKAIYHLNLYQAGVPPHRQPYVPEVPFEHVGKPNGLH</sequence>